<reference evidence="2 3" key="1">
    <citation type="submission" date="2017-08" db="EMBL/GenBank/DDBJ databases">
        <title>Infants hospitalized years apart are colonized by the same room-sourced microbial strains.</title>
        <authorList>
            <person name="Brooks B."/>
            <person name="Olm M.R."/>
            <person name="Firek B.A."/>
            <person name="Baker R."/>
            <person name="Thomas B.C."/>
            <person name="Morowitz M.J."/>
            <person name="Banfield J.F."/>
        </authorList>
    </citation>
    <scope>NUCLEOTIDE SEQUENCE [LARGE SCALE GENOMIC DNA]</scope>
    <source>
        <strain evidence="2">S2_003_000_R2_14</strain>
    </source>
</reference>
<proteinExistence type="predicted"/>
<feature type="transmembrane region" description="Helical" evidence="1">
    <location>
        <begin position="186"/>
        <end position="209"/>
    </location>
</feature>
<evidence type="ECO:0000313" key="2">
    <source>
        <dbReference type="EMBL" id="PZR07713.1"/>
    </source>
</evidence>
<sequence length="267" mass="30030">MTRAWPEKPRQHDERDAVRELWFRPVALEVFLGWLDGLEHLLPHGRDRASLQAADTHLLFTHDGWDEGLMHAVAERALADGVESLVIDGASFSGETPFFAFTERCPGRVTRTLQFDPLRGLADDTQAIDAVLAKYAGQAQSLATMIRWGTDSRRHPLQGHITWDANSKPRWSPLEPRRSQAPSISFSAAVTLLCLAPVPLAVPFFFASFADGFELWPAVFSLGLVVWLALLPLRWPSGSAISWRARLLWFGLLPLLWSWVLMTVRSR</sequence>
<dbReference type="AlphaFoldDB" id="A0A2W5T4A9"/>
<feature type="transmembrane region" description="Helical" evidence="1">
    <location>
        <begin position="247"/>
        <end position="264"/>
    </location>
</feature>
<dbReference type="EMBL" id="QFQP01000029">
    <property type="protein sequence ID" value="PZR07713.1"/>
    <property type="molecule type" value="Genomic_DNA"/>
</dbReference>
<protein>
    <submittedName>
        <fullName evidence="2">Uncharacterized protein</fullName>
    </submittedName>
</protein>
<keyword evidence="1" id="KW-0812">Transmembrane</keyword>
<comment type="caution">
    <text evidence="2">The sequence shown here is derived from an EMBL/GenBank/DDBJ whole genome shotgun (WGS) entry which is preliminary data.</text>
</comment>
<name>A0A2W5T4A9_9BACT</name>
<keyword evidence="1" id="KW-0472">Membrane</keyword>
<evidence type="ECO:0000313" key="3">
    <source>
        <dbReference type="Proteomes" id="UP000249061"/>
    </source>
</evidence>
<feature type="transmembrane region" description="Helical" evidence="1">
    <location>
        <begin position="215"/>
        <end position="235"/>
    </location>
</feature>
<dbReference type="Proteomes" id="UP000249061">
    <property type="component" value="Unassembled WGS sequence"/>
</dbReference>
<accession>A0A2W5T4A9</accession>
<organism evidence="2 3">
    <name type="scientific">Archangium gephyra</name>
    <dbReference type="NCBI Taxonomy" id="48"/>
    <lineage>
        <taxon>Bacteria</taxon>
        <taxon>Pseudomonadati</taxon>
        <taxon>Myxococcota</taxon>
        <taxon>Myxococcia</taxon>
        <taxon>Myxococcales</taxon>
        <taxon>Cystobacterineae</taxon>
        <taxon>Archangiaceae</taxon>
        <taxon>Archangium</taxon>
    </lineage>
</organism>
<keyword evidence="1" id="KW-1133">Transmembrane helix</keyword>
<gene>
    <name evidence="2" type="ORF">DI536_26765</name>
</gene>
<evidence type="ECO:0000256" key="1">
    <source>
        <dbReference type="SAM" id="Phobius"/>
    </source>
</evidence>